<organism evidence="8 9">
    <name type="scientific">Diplocarpon coronariae</name>
    <dbReference type="NCBI Taxonomy" id="2795749"/>
    <lineage>
        <taxon>Eukaryota</taxon>
        <taxon>Fungi</taxon>
        <taxon>Dikarya</taxon>
        <taxon>Ascomycota</taxon>
        <taxon>Pezizomycotina</taxon>
        <taxon>Leotiomycetes</taxon>
        <taxon>Helotiales</taxon>
        <taxon>Drepanopezizaceae</taxon>
        <taxon>Diplocarpon</taxon>
    </lineage>
</organism>
<protein>
    <recommendedName>
        <fullName evidence="7">Rhodopsin domain-containing protein</fullName>
    </recommendedName>
</protein>
<gene>
    <name evidence="8" type="ORF">B2J93_6169</name>
</gene>
<dbReference type="InParanoid" id="A0A218ZIA0"/>
<evidence type="ECO:0000256" key="5">
    <source>
        <dbReference type="ARBA" id="ARBA00038359"/>
    </source>
</evidence>
<evidence type="ECO:0000313" key="8">
    <source>
        <dbReference type="EMBL" id="OWP07390.1"/>
    </source>
</evidence>
<accession>A0A218ZIA0</accession>
<sequence>MDIFRPLATEAPEIRTFRDNKPTLLVGWWCTVYAAVVILTRFCGRYIRAEKVFLADGIMLAAIVPLFTRMALVHLVLIYGTNNVQTYGLSAQSIRDREVGSHIVLASRVFYAAYLWQVKYSTSVFLGTLTEPICRRSANYTLVCFQGFLVVTFLATVVCDLAACHPFSDYWKVVPAPEPQCRHAFAHLMTTRILDIVTNFMLVILPIPIILMSRLHKTQKASILFRLSLPISSIILTSIQLPHTIEKGGDQHFRSLIASFEILLATFTSNALVLVSLLQDRGYKKTKYKIPPADYESRNILSQVPTTARGRGSSLWGGDTDLMAGGKGYSDVVAMDVYPSTDLELDSGAARRGSTLPKEPKKARMQEIRYAQTWEITVADERPQDRYYKC</sequence>
<dbReference type="InterPro" id="IPR049326">
    <property type="entry name" value="Rhodopsin_dom_fungi"/>
</dbReference>
<reference evidence="8 9" key="1">
    <citation type="submission" date="2017-04" db="EMBL/GenBank/DDBJ databases">
        <title>Draft genome sequence of Marssonina coronaria NL1: causal agent of apple blotch.</title>
        <authorList>
            <person name="Cheng Q."/>
        </authorList>
    </citation>
    <scope>NUCLEOTIDE SEQUENCE [LARGE SCALE GENOMIC DNA]</scope>
    <source>
        <strain evidence="8 9">NL1</strain>
    </source>
</reference>
<proteinExistence type="inferred from homology"/>
<feature type="transmembrane region" description="Helical" evidence="6">
    <location>
        <begin position="223"/>
        <end position="241"/>
    </location>
</feature>
<name>A0A218ZIA0_9HELO</name>
<evidence type="ECO:0000313" key="9">
    <source>
        <dbReference type="Proteomes" id="UP000242519"/>
    </source>
</evidence>
<comment type="subcellular location">
    <subcellularLocation>
        <location evidence="1">Membrane</location>
        <topology evidence="1">Multi-pass membrane protein</topology>
    </subcellularLocation>
</comment>
<feature type="transmembrane region" description="Helical" evidence="6">
    <location>
        <begin position="26"/>
        <end position="47"/>
    </location>
</feature>
<dbReference type="Pfam" id="PF20684">
    <property type="entry name" value="Fung_rhodopsin"/>
    <property type="match status" value="1"/>
</dbReference>
<feature type="domain" description="Rhodopsin" evidence="7">
    <location>
        <begin position="41"/>
        <end position="242"/>
    </location>
</feature>
<dbReference type="GO" id="GO:0016020">
    <property type="term" value="C:membrane"/>
    <property type="evidence" value="ECO:0007669"/>
    <property type="project" value="UniProtKB-SubCell"/>
</dbReference>
<keyword evidence="2 6" id="KW-0812">Transmembrane</keyword>
<dbReference type="InterPro" id="IPR052337">
    <property type="entry name" value="SAT4-like"/>
</dbReference>
<keyword evidence="9" id="KW-1185">Reference proteome</keyword>
<feature type="transmembrane region" description="Helical" evidence="6">
    <location>
        <begin position="59"/>
        <end position="79"/>
    </location>
</feature>
<dbReference type="OrthoDB" id="5398233at2759"/>
<feature type="transmembrane region" description="Helical" evidence="6">
    <location>
        <begin position="137"/>
        <end position="163"/>
    </location>
</feature>
<evidence type="ECO:0000256" key="4">
    <source>
        <dbReference type="ARBA" id="ARBA00023136"/>
    </source>
</evidence>
<evidence type="ECO:0000256" key="2">
    <source>
        <dbReference type="ARBA" id="ARBA00022692"/>
    </source>
</evidence>
<dbReference type="PANTHER" id="PTHR33048:SF19">
    <property type="entry name" value="MEMBRANE PROTEIN PTH11-LIKE, PUTATIVE (AFU_ORTHOLOGUE AFUA_1G14080)-RELATED"/>
    <property type="match status" value="1"/>
</dbReference>
<dbReference type="PANTHER" id="PTHR33048">
    <property type="entry name" value="PTH11-LIKE INTEGRAL MEMBRANE PROTEIN (AFU_ORTHOLOGUE AFUA_5G11245)"/>
    <property type="match status" value="1"/>
</dbReference>
<feature type="transmembrane region" description="Helical" evidence="6">
    <location>
        <begin position="253"/>
        <end position="278"/>
    </location>
</feature>
<evidence type="ECO:0000256" key="1">
    <source>
        <dbReference type="ARBA" id="ARBA00004141"/>
    </source>
</evidence>
<comment type="caution">
    <text evidence="8">The sequence shown here is derived from an EMBL/GenBank/DDBJ whole genome shotgun (WGS) entry which is preliminary data.</text>
</comment>
<dbReference type="Proteomes" id="UP000242519">
    <property type="component" value="Unassembled WGS sequence"/>
</dbReference>
<keyword evidence="3 6" id="KW-1133">Transmembrane helix</keyword>
<feature type="transmembrane region" description="Helical" evidence="6">
    <location>
        <begin position="193"/>
        <end position="211"/>
    </location>
</feature>
<comment type="similarity">
    <text evidence="5">Belongs to the SAT4 family.</text>
</comment>
<evidence type="ECO:0000256" key="6">
    <source>
        <dbReference type="SAM" id="Phobius"/>
    </source>
</evidence>
<dbReference type="AlphaFoldDB" id="A0A218ZIA0"/>
<keyword evidence="4 6" id="KW-0472">Membrane</keyword>
<evidence type="ECO:0000256" key="3">
    <source>
        <dbReference type="ARBA" id="ARBA00022989"/>
    </source>
</evidence>
<evidence type="ECO:0000259" key="7">
    <source>
        <dbReference type="Pfam" id="PF20684"/>
    </source>
</evidence>
<dbReference type="EMBL" id="MZNU01000006">
    <property type="protein sequence ID" value="OWP07390.1"/>
    <property type="molecule type" value="Genomic_DNA"/>
</dbReference>